<dbReference type="NCBIfam" id="NF038024">
    <property type="entry name" value="CRR6_slr1097"/>
    <property type="match status" value="1"/>
</dbReference>
<proteinExistence type="predicted"/>
<evidence type="ECO:0000313" key="1">
    <source>
        <dbReference type="EMBL" id="ERN42414.1"/>
    </source>
</evidence>
<evidence type="ECO:0008006" key="3">
    <source>
        <dbReference type="Google" id="ProtNLM"/>
    </source>
</evidence>
<gene>
    <name evidence="1" type="ORF">KR51_00009390</name>
</gene>
<dbReference type="PANTHER" id="PTHR35724">
    <property type="entry name" value="PROTEIN CHLORORESPIRATORY REDUCTION 6, CHLOROPLASTIC"/>
    <property type="match status" value="1"/>
</dbReference>
<dbReference type="OrthoDB" id="489874at2"/>
<dbReference type="InterPro" id="IPR014946">
    <property type="entry name" value="CRR6"/>
</dbReference>
<keyword evidence="2" id="KW-1185">Reference proteome</keyword>
<dbReference type="PATRIC" id="fig|582515.4.peg.1048"/>
<dbReference type="STRING" id="582515.KR51_00009390"/>
<dbReference type="InParanoid" id="U5DP76"/>
<dbReference type="eggNOG" id="COG5474">
    <property type="taxonomic scope" value="Bacteria"/>
</dbReference>
<dbReference type="AlphaFoldDB" id="U5DP76"/>
<sequence>MATTIALQVSHIARLDLSPLEAVVEPLLTGGSIAKCEQQLVFVIDIPRDPNDPRELSEIPEVRLWFVRADARYPWLPFALDWRAGELGRYAAMLVPHEFHRTEGIQYNPEALELFVMSKIFAIANWLGQQQLPSRSRLQSFAQMLGYDLDDAFFKMLAPADS</sequence>
<dbReference type="PANTHER" id="PTHR35724:SF1">
    <property type="entry name" value="PROTEIN CHLORORESPIRATORY REDUCTION 6, CHLOROPLASTIC"/>
    <property type="match status" value="1"/>
</dbReference>
<name>U5DP76_9CHRO</name>
<evidence type="ECO:0000313" key="2">
    <source>
        <dbReference type="Proteomes" id="UP000016960"/>
    </source>
</evidence>
<accession>U5DP76</accession>
<dbReference type="Proteomes" id="UP000016960">
    <property type="component" value="Unassembled WGS sequence"/>
</dbReference>
<organism evidence="1 2">
    <name type="scientific">Rubidibacter lacunae KORDI 51-2</name>
    <dbReference type="NCBI Taxonomy" id="582515"/>
    <lineage>
        <taxon>Bacteria</taxon>
        <taxon>Bacillati</taxon>
        <taxon>Cyanobacteriota</taxon>
        <taxon>Cyanophyceae</taxon>
        <taxon>Oscillatoriophycideae</taxon>
        <taxon>Chroococcales</taxon>
        <taxon>Aphanothecaceae</taxon>
        <taxon>Rubidibacter</taxon>
    </lineage>
</organism>
<dbReference type="GO" id="GO:0010275">
    <property type="term" value="P:NAD(P)H dehydrogenase complex assembly"/>
    <property type="evidence" value="ECO:0007669"/>
    <property type="project" value="TreeGrafter"/>
</dbReference>
<protein>
    <recommendedName>
        <fullName evidence="3">DUF1817 domain-containing protein</fullName>
    </recommendedName>
</protein>
<dbReference type="RefSeq" id="WP_022605158.1">
    <property type="nucleotide sequence ID" value="NZ_ASSJ01000021.1"/>
</dbReference>
<dbReference type="Pfam" id="PF08847">
    <property type="entry name" value="Crr6"/>
    <property type="match status" value="1"/>
</dbReference>
<comment type="caution">
    <text evidence="1">The sequence shown here is derived from an EMBL/GenBank/DDBJ whole genome shotgun (WGS) entry which is preliminary data.</text>
</comment>
<reference evidence="1 2" key="1">
    <citation type="submission" date="2013-05" db="EMBL/GenBank/DDBJ databases">
        <title>Draft genome sequence of Rubidibacter lacunae KORDI 51-2.</title>
        <authorList>
            <person name="Choi D.H."/>
            <person name="Noh J.H."/>
            <person name="Kwon K.-K."/>
            <person name="Lee J.-H."/>
            <person name="Ryu J.-Y."/>
        </authorList>
    </citation>
    <scope>NUCLEOTIDE SEQUENCE [LARGE SCALE GENOMIC DNA]</scope>
    <source>
        <strain evidence="1 2">KORDI 51-2</strain>
    </source>
</reference>
<dbReference type="EMBL" id="ASSJ01000021">
    <property type="protein sequence ID" value="ERN42414.1"/>
    <property type="molecule type" value="Genomic_DNA"/>
</dbReference>